<protein>
    <submittedName>
        <fullName evidence="4">Dienelactone hydrolase family protein</fullName>
    </submittedName>
</protein>
<gene>
    <name evidence="4" type="ORF">PVT71_16855</name>
</gene>
<proteinExistence type="inferred from homology"/>
<name>A0AAU8AN09_9RHOB</name>
<accession>A0AAU8AN09</accession>
<evidence type="ECO:0000259" key="3">
    <source>
        <dbReference type="Pfam" id="PF02230"/>
    </source>
</evidence>
<dbReference type="InterPro" id="IPR029058">
    <property type="entry name" value="AB_hydrolase_fold"/>
</dbReference>
<dbReference type="InterPro" id="IPR050565">
    <property type="entry name" value="LYPA1-2/EST-like"/>
</dbReference>
<keyword evidence="2 4" id="KW-0378">Hydrolase</keyword>
<organism evidence="4">
    <name type="scientific">Alloyangia sp. H15</name>
    <dbReference type="NCBI Taxonomy" id="3029062"/>
    <lineage>
        <taxon>Bacteria</taxon>
        <taxon>Pseudomonadati</taxon>
        <taxon>Pseudomonadota</taxon>
        <taxon>Alphaproteobacteria</taxon>
        <taxon>Rhodobacterales</taxon>
        <taxon>Roseobacteraceae</taxon>
        <taxon>Alloyangia</taxon>
    </lineage>
</organism>
<evidence type="ECO:0000256" key="1">
    <source>
        <dbReference type="ARBA" id="ARBA00006499"/>
    </source>
</evidence>
<evidence type="ECO:0000313" key="4">
    <source>
        <dbReference type="EMBL" id="XCC96360.1"/>
    </source>
</evidence>
<dbReference type="InterPro" id="IPR003140">
    <property type="entry name" value="PLipase/COase/thioEstase"/>
</dbReference>
<dbReference type="SUPFAM" id="SSF53474">
    <property type="entry name" value="alpha/beta-Hydrolases"/>
    <property type="match status" value="1"/>
</dbReference>
<dbReference type="RefSeq" id="WP_353475227.1">
    <property type="nucleotide sequence ID" value="NZ_CP123385.1"/>
</dbReference>
<dbReference type="PANTHER" id="PTHR10655:SF17">
    <property type="entry name" value="LYSOPHOSPHOLIPASE-LIKE PROTEIN 1"/>
    <property type="match status" value="1"/>
</dbReference>
<sequence length="224" mass="23460">MRRAGAPASRATAALVLVHGRGNSAADILGLGEALALPDLALLAPDAPGRSWWPTSFLAPDAEIAPWLDRGLATLRACVAALEDEGFARGAISVAGFSQGGCLALEFAAREGAGLSAAFCYSGALLGTGDGDGPPRDDLYGYGPKRFDYPQRLDGLHVDMGCHERDPHIPLARFTESAAQMQRLGANVTRRVYPGLGHALAQEDVTALRGWLNRGTTGAEGRAR</sequence>
<dbReference type="Gene3D" id="3.40.50.1820">
    <property type="entry name" value="alpha/beta hydrolase"/>
    <property type="match status" value="1"/>
</dbReference>
<evidence type="ECO:0000256" key="2">
    <source>
        <dbReference type="ARBA" id="ARBA00022801"/>
    </source>
</evidence>
<feature type="domain" description="Phospholipase/carboxylesterase/thioesterase" evidence="3">
    <location>
        <begin position="6"/>
        <end position="126"/>
    </location>
</feature>
<dbReference type="Pfam" id="PF02230">
    <property type="entry name" value="Abhydrolase_2"/>
    <property type="match status" value="1"/>
</dbReference>
<dbReference type="PANTHER" id="PTHR10655">
    <property type="entry name" value="LYSOPHOSPHOLIPASE-RELATED"/>
    <property type="match status" value="1"/>
</dbReference>
<dbReference type="AlphaFoldDB" id="A0AAU8AN09"/>
<comment type="similarity">
    <text evidence="1">Belongs to the AB hydrolase superfamily. AB hydrolase 2 family.</text>
</comment>
<reference evidence="4" key="1">
    <citation type="submission" date="2023-02" db="EMBL/GenBank/DDBJ databases">
        <title>Description and genomic characterization of Salipiger bruguierae sp. nov., isolated from the sediment of mangrove plant Bruguiera sexangula.</title>
        <authorList>
            <person name="Long M."/>
        </authorList>
    </citation>
    <scope>NUCLEOTIDE SEQUENCE</scope>
    <source>
        <strain evidence="4">H15</strain>
    </source>
</reference>
<dbReference type="GO" id="GO:0016787">
    <property type="term" value="F:hydrolase activity"/>
    <property type="evidence" value="ECO:0007669"/>
    <property type="project" value="UniProtKB-KW"/>
</dbReference>
<dbReference type="EMBL" id="CP123385">
    <property type="protein sequence ID" value="XCC96360.1"/>
    <property type="molecule type" value="Genomic_DNA"/>
</dbReference>